<dbReference type="AlphaFoldDB" id="A0A7G9Z4D7"/>
<dbReference type="EMBL" id="MT631603">
    <property type="protein sequence ID" value="QNO55121.1"/>
    <property type="molecule type" value="Genomic_DNA"/>
</dbReference>
<evidence type="ECO:0008006" key="3">
    <source>
        <dbReference type="Google" id="ProtNLM"/>
    </source>
</evidence>
<keyword evidence="1" id="KW-0812">Transmembrane</keyword>
<reference evidence="2" key="1">
    <citation type="submission" date="2020-06" db="EMBL/GenBank/DDBJ databases">
        <title>Unique genomic features of the anaerobic methanotrophic archaea.</title>
        <authorList>
            <person name="Chadwick G.L."/>
            <person name="Skennerton C.T."/>
            <person name="Laso-Perez R."/>
            <person name="Leu A.O."/>
            <person name="Speth D.R."/>
            <person name="Yu H."/>
            <person name="Morgan-Lang C."/>
            <person name="Hatzenpichler R."/>
            <person name="Goudeau D."/>
            <person name="Malmstrom R."/>
            <person name="Brazelton W.J."/>
            <person name="Woyke T."/>
            <person name="Hallam S.J."/>
            <person name="Tyson G.W."/>
            <person name="Wegener G."/>
            <person name="Boetius A."/>
            <person name="Orphan V."/>
        </authorList>
    </citation>
    <scope>NUCLEOTIDE SEQUENCE</scope>
</reference>
<keyword evidence="1" id="KW-0472">Membrane</keyword>
<accession>A0A7G9Z4D7</accession>
<feature type="transmembrane region" description="Helical" evidence="1">
    <location>
        <begin position="44"/>
        <end position="69"/>
    </location>
</feature>
<protein>
    <recommendedName>
        <fullName evidence="3">CARDB domain-containing protein</fullName>
    </recommendedName>
</protein>
<dbReference type="PANTHER" id="PTHR35902">
    <property type="entry name" value="S-LAYER DOMAIN-LIKE PROTEIN-RELATED"/>
    <property type="match status" value="1"/>
</dbReference>
<feature type="transmembrane region" description="Helical" evidence="1">
    <location>
        <begin position="447"/>
        <end position="466"/>
    </location>
</feature>
<organism evidence="2">
    <name type="scientific">Candidatus Methanophaga sp. ANME-1 ERB7</name>
    <dbReference type="NCBI Taxonomy" id="2759913"/>
    <lineage>
        <taxon>Archaea</taxon>
        <taxon>Methanobacteriati</taxon>
        <taxon>Methanobacteriota</taxon>
        <taxon>Stenosarchaea group</taxon>
        <taxon>Methanomicrobia</taxon>
        <taxon>Candidatus Methanophagales</taxon>
        <taxon>Candidatus Methanophagaceae</taxon>
        <taxon>Candidatus Methanophaga</taxon>
    </lineage>
</organism>
<evidence type="ECO:0000256" key="1">
    <source>
        <dbReference type="SAM" id="Phobius"/>
    </source>
</evidence>
<evidence type="ECO:0000313" key="2">
    <source>
        <dbReference type="EMBL" id="QNO55121.1"/>
    </source>
</evidence>
<sequence>MFDINATPHTYILTNLLYTPFPLSSIMPQIQIERERKRDMQKKIFVVAAICIYIFAFSFAFIMPVSGVFSSIIITDVQPTEFHPGETKEVVLTVKNNGGRDAKDIKLMFGSPEILSLVGPTVAQINTLNSWCEKEVKITVHVGEETPNGVYSIPISCYWKEYYFAIQPVYIHTEDGYRTIGGPGPVTTSKGPVTFSLSFSVIGKIVINVGDISTDPTNIRPGREDVKITASIENSGDAAAKDVEAILLCSETEEFKPSWSGTDRSYIGRLNSGKSNPATFHVDVADNIESTIYTIPLLIRYRDTKNVEYRGVTSIDVLVKPKPELEIVSSYTEPTNISAGDHVILHVRVRNVGSEEGESVSVRVTGEADVPFDYDVKSDHVGNLKVNEKGDAILEFDVDKDAAKKIYQQGLEMRCTGDRDLGDDTVYTFDKQIRLEVTSSSSGSSSIPGFEALFSFIVLLLVFIFIELRKKEKER</sequence>
<proteinExistence type="predicted"/>
<keyword evidence="1" id="KW-1133">Transmembrane helix</keyword>
<dbReference type="PANTHER" id="PTHR35902:SF3">
    <property type="entry name" value="NPCBM-ASSOCIATED, NEW3 DOMAIN OF ALPHA-GALACTOSIDASE"/>
    <property type="match status" value="1"/>
</dbReference>
<name>A0A7G9Z4D7_9EURY</name>
<gene>
    <name evidence="2" type="ORF">MNNOGLJF_00035</name>
</gene>